<comment type="caution">
    <text evidence="2">The sequence shown here is derived from an EMBL/GenBank/DDBJ whole genome shotgun (WGS) entry which is preliminary data.</text>
</comment>
<dbReference type="AlphaFoldDB" id="A0A9N9NC17"/>
<evidence type="ECO:0000313" key="2">
    <source>
        <dbReference type="EMBL" id="CAG8723606.1"/>
    </source>
</evidence>
<name>A0A9N9NC17_9GLOM</name>
<reference evidence="2" key="1">
    <citation type="submission" date="2021-06" db="EMBL/GenBank/DDBJ databases">
        <authorList>
            <person name="Kallberg Y."/>
            <person name="Tangrot J."/>
            <person name="Rosling A."/>
        </authorList>
    </citation>
    <scope>NUCLEOTIDE SEQUENCE</scope>
    <source>
        <strain evidence="2">MA453B</strain>
    </source>
</reference>
<feature type="compositionally biased region" description="Low complexity" evidence="1">
    <location>
        <begin position="25"/>
        <end position="43"/>
    </location>
</feature>
<proteinExistence type="predicted"/>
<feature type="compositionally biased region" description="Polar residues" evidence="1">
    <location>
        <begin position="44"/>
        <end position="56"/>
    </location>
</feature>
<dbReference type="EMBL" id="CAJVPY010011009">
    <property type="protein sequence ID" value="CAG8723606.1"/>
    <property type="molecule type" value="Genomic_DNA"/>
</dbReference>
<evidence type="ECO:0000256" key="1">
    <source>
        <dbReference type="SAM" id="MobiDB-lite"/>
    </source>
</evidence>
<dbReference type="OrthoDB" id="2411935at2759"/>
<feature type="compositionally biased region" description="Polar residues" evidence="1">
    <location>
        <begin position="1"/>
        <end position="11"/>
    </location>
</feature>
<organism evidence="2 3">
    <name type="scientific">Dentiscutata erythropus</name>
    <dbReference type="NCBI Taxonomy" id="1348616"/>
    <lineage>
        <taxon>Eukaryota</taxon>
        <taxon>Fungi</taxon>
        <taxon>Fungi incertae sedis</taxon>
        <taxon>Mucoromycota</taxon>
        <taxon>Glomeromycotina</taxon>
        <taxon>Glomeromycetes</taxon>
        <taxon>Diversisporales</taxon>
        <taxon>Gigasporaceae</taxon>
        <taxon>Dentiscutata</taxon>
    </lineage>
</organism>
<feature type="region of interest" description="Disordered" evidence="1">
    <location>
        <begin position="1"/>
        <end position="56"/>
    </location>
</feature>
<keyword evidence="3" id="KW-1185">Reference proteome</keyword>
<evidence type="ECO:0000313" key="3">
    <source>
        <dbReference type="Proteomes" id="UP000789405"/>
    </source>
</evidence>
<gene>
    <name evidence="2" type="ORF">DERYTH_LOCUS14514</name>
</gene>
<dbReference type="Proteomes" id="UP000789405">
    <property type="component" value="Unassembled WGS sequence"/>
</dbReference>
<accession>A0A9N9NC17</accession>
<protein>
    <submittedName>
        <fullName evidence="2">17551_t:CDS:1</fullName>
    </submittedName>
</protein>
<sequence>MPPTRRQTARTSHPRGRGALRRLMDPSASTNTNTSNTDTPANTIPSSLSPVSQQDPDLSAWAATQVSGQVKLCTIHSVVDLKTENGEEFAFITYTDQSLEPEWEPVKNLRNAEALIERCRQRQNSALKSVKFSTDLTNTREFLKSDTVPLTMRTSNPVQLDPKPKPILKAVQKAAADEPDTMQIDECDVLTEIKQWKGPLTKGKNSKFISNIVIKQISESYKDEHIFDILKDMNQMCMVNVIPSSFALQFVIKDVVLQGILSMESDKNSRSCDQFGVEHEWLKANDLRMLLIPYNIPEKQKNCMDLSKQLVLGIEKMDDIDHFMGEVMLQAEALGGKYFPIDAIGDETLDLVLVEVFWLNQLNFMPNLIRLKHMKRCQFLVYGYDIKRLQPIKFEPFFAPGGLLAVSTKVITADSQSVERIFGTAQINSGKWSILLNPKMKSHFDKIMDKNYGVFNAKFKSGEINFFEKDLWKKSQQRHGKNEVGSLYWTLLIFYRTLMVNGNPPRHCILIIHEDEVQLSRSQIPGVNI</sequence>